<dbReference type="GO" id="GO:0005737">
    <property type="term" value="C:cytoplasm"/>
    <property type="evidence" value="ECO:0007669"/>
    <property type="project" value="TreeGrafter"/>
</dbReference>
<evidence type="ECO:0000313" key="10">
    <source>
        <dbReference type="Proteomes" id="UP000245771"/>
    </source>
</evidence>
<accession>A0A316V2D7</accession>
<dbReference type="AlphaFoldDB" id="A0A316V2D7"/>
<evidence type="ECO:0000259" key="8">
    <source>
        <dbReference type="PROSITE" id="PS50271"/>
    </source>
</evidence>
<dbReference type="Gene3D" id="3.30.40.10">
    <property type="entry name" value="Zinc/RING finger domain, C3HC4 (zinc finger)"/>
    <property type="match status" value="2"/>
</dbReference>
<dbReference type="FunCoup" id="A0A316V2D7">
    <property type="interactions" value="723"/>
</dbReference>
<evidence type="ECO:0000256" key="6">
    <source>
        <dbReference type="SAM" id="MobiDB-lite"/>
    </source>
</evidence>
<dbReference type="InterPro" id="IPR011422">
    <property type="entry name" value="BRAP2/ETP1_RRM"/>
</dbReference>
<dbReference type="GeneID" id="37019238"/>
<dbReference type="EMBL" id="KZ819607">
    <property type="protein sequence ID" value="PWN31622.1"/>
    <property type="molecule type" value="Genomic_DNA"/>
</dbReference>
<feature type="coiled-coil region" evidence="5">
    <location>
        <begin position="390"/>
        <end position="452"/>
    </location>
</feature>
<feature type="compositionally biased region" description="Basic residues" evidence="6">
    <location>
        <begin position="550"/>
        <end position="559"/>
    </location>
</feature>
<feature type="compositionally biased region" description="Basic and acidic residues" evidence="6">
    <location>
        <begin position="525"/>
        <end position="534"/>
    </location>
</feature>
<dbReference type="GO" id="GO:0016567">
    <property type="term" value="P:protein ubiquitination"/>
    <property type="evidence" value="ECO:0007669"/>
    <property type="project" value="TreeGrafter"/>
</dbReference>
<keyword evidence="3" id="KW-0862">Zinc</keyword>
<keyword evidence="1" id="KW-0479">Metal-binding</keyword>
<evidence type="ECO:0000256" key="2">
    <source>
        <dbReference type="ARBA" id="ARBA00022771"/>
    </source>
</evidence>
<feature type="compositionally biased region" description="Acidic residues" evidence="6">
    <location>
        <begin position="593"/>
        <end position="602"/>
    </location>
</feature>
<reference evidence="9 10" key="1">
    <citation type="journal article" date="2018" name="Mol. Biol. Evol.">
        <title>Broad Genomic Sampling Reveals a Smut Pathogenic Ancestry of the Fungal Clade Ustilaginomycotina.</title>
        <authorList>
            <person name="Kijpornyongpan T."/>
            <person name="Mondo S.J."/>
            <person name="Barry K."/>
            <person name="Sandor L."/>
            <person name="Lee J."/>
            <person name="Lipzen A."/>
            <person name="Pangilinan J."/>
            <person name="LaButti K."/>
            <person name="Hainaut M."/>
            <person name="Henrissat B."/>
            <person name="Grigoriev I.V."/>
            <person name="Spatafora J.W."/>
            <person name="Aime M.C."/>
        </authorList>
    </citation>
    <scope>NUCLEOTIDE SEQUENCE [LARGE SCALE GENOMIC DNA]</scope>
    <source>
        <strain evidence="9 10">MCA 3882</strain>
    </source>
</reference>
<dbReference type="Pfam" id="PF07576">
    <property type="entry name" value="BRAP2"/>
    <property type="match status" value="1"/>
</dbReference>
<dbReference type="SMART" id="SM00184">
    <property type="entry name" value="RING"/>
    <property type="match status" value="1"/>
</dbReference>
<protein>
    <submittedName>
        <fullName evidence="9">Zf-UBP-domain-containing protein</fullName>
    </submittedName>
</protein>
<dbReference type="RefSeq" id="XP_025351924.1">
    <property type="nucleotide sequence ID" value="XM_025497457.1"/>
</dbReference>
<feature type="domain" description="UBP-type" evidence="8">
    <location>
        <begin position="252"/>
        <end position="355"/>
    </location>
</feature>
<dbReference type="OrthoDB" id="273556at2759"/>
<keyword evidence="2 4" id="KW-0863">Zinc-finger</keyword>
<dbReference type="CDD" id="cd16457">
    <property type="entry name" value="RING-H2_BRAP2"/>
    <property type="match status" value="1"/>
</dbReference>
<dbReference type="SMART" id="SM00290">
    <property type="entry name" value="ZnF_UBP"/>
    <property type="match status" value="1"/>
</dbReference>
<keyword evidence="5" id="KW-0175">Coiled coil</keyword>
<dbReference type="PROSITE" id="PS50271">
    <property type="entry name" value="ZF_UBP"/>
    <property type="match status" value="1"/>
</dbReference>
<dbReference type="STRING" id="1280837.A0A316V2D7"/>
<feature type="compositionally biased region" description="Acidic residues" evidence="6">
    <location>
        <begin position="578"/>
        <end position="587"/>
    </location>
</feature>
<dbReference type="SUPFAM" id="SSF57850">
    <property type="entry name" value="RING/U-box"/>
    <property type="match status" value="2"/>
</dbReference>
<dbReference type="Pfam" id="PF13639">
    <property type="entry name" value="zf-RING_2"/>
    <property type="match status" value="1"/>
</dbReference>
<evidence type="ECO:0000313" key="9">
    <source>
        <dbReference type="EMBL" id="PWN31622.1"/>
    </source>
</evidence>
<feature type="compositionally biased region" description="Polar residues" evidence="6">
    <location>
        <begin position="566"/>
        <end position="576"/>
    </location>
</feature>
<dbReference type="PANTHER" id="PTHR24007">
    <property type="entry name" value="BRCA1-ASSOCIATED PROTEIN"/>
    <property type="match status" value="1"/>
</dbReference>
<evidence type="ECO:0000256" key="5">
    <source>
        <dbReference type="SAM" id="Coils"/>
    </source>
</evidence>
<evidence type="ECO:0000256" key="3">
    <source>
        <dbReference type="ARBA" id="ARBA00022833"/>
    </source>
</evidence>
<keyword evidence="10" id="KW-1185">Reference proteome</keyword>
<dbReference type="PANTHER" id="PTHR24007:SF7">
    <property type="entry name" value="BRCA1-ASSOCIATED PROTEIN"/>
    <property type="match status" value="1"/>
</dbReference>
<feature type="region of interest" description="Disordered" evidence="6">
    <location>
        <begin position="525"/>
        <end position="602"/>
    </location>
</feature>
<evidence type="ECO:0000259" key="7">
    <source>
        <dbReference type="PROSITE" id="PS50089"/>
    </source>
</evidence>
<feature type="coiled-coil region" evidence="5">
    <location>
        <begin position="481"/>
        <end position="508"/>
    </location>
</feature>
<dbReference type="InterPro" id="IPR001607">
    <property type="entry name" value="Znf_UBP"/>
</dbReference>
<dbReference type="Pfam" id="PF02148">
    <property type="entry name" value="zf-UBP"/>
    <property type="match status" value="1"/>
</dbReference>
<dbReference type="PROSITE" id="PS50089">
    <property type="entry name" value="ZF_RING_2"/>
    <property type="match status" value="1"/>
</dbReference>
<feature type="domain" description="RING-type" evidence="7">
    <location>
        <begin position="215"/>
        <end position="255"/>
    </location>
</feature>
<dbReference type="GO" id="GO:0008270">
    <property type="term" value="F:zinc ion binding"/>
    <property type="evidence" value="ECO:0007669"/>
    <property type="project" value="UniProtKB-KW"/>
</dbReference>
<dbReference type="InterPro" id="IPR047243">
    <property type="entry name" value="RING-H2_BRAP2"/>
</dbReference>
<dbReference type="InParanoid" id="A0A316V2D7"/>
<dbReference type="InterPro" id="IPR013083">
    <property type="entry name" value="Znf_RING/FYVE/PHD"/>
</dbReference>
<proteinExistence type="predicted"/>
<dbReference type="InterPro" id="IPR001841">
    <property type="entry name" value="Znf_RING"/>
</dbReference>
<evidence type="ECO:0000256" key="1">
    <source>
        <dbReference type="ARBA" id="ARBA00022723"/>
    </source>
</evidence>
<organism evidence="9 10">
    <name type="scientific">Meira miltonrushii</name>
    <dbReference type="NCBI Taxonomy" id="1280837"/>
    <lineage>
        <taxon>Eukaryota</taxon>
        <taxon>Fungi</taxon>
        <taxon>Dikarya</taxon>
        <taxon>Basidiomycota</taxon>
        <taxon>Ustilaginomycotina</taxon>
        <taxon>Exobasidiomycetes</taxon>
        <taxon>Exobasidiales</taxon>
        <taxon>Brachybasidiaceae</taxon>
        <taxon>Meira</taxon>
    </lineage>
</organism>
<dbReference type="Proteomes" id="UP000245771">
    <property type="component" value="Unassembled WGS sequence"/>
</dbReference>
<gene>
    <name evidence="9" type="ORF">FA14DRAFT_150975</name>
</gene>
<sequence length="602" mass="66660">MPGSPVASKSLSPSAISTPVSRFVKESSFRIEDDDESERKDGRKSGSLDVSFGIVHLFRDDDSLKATNAKTSTTLEDDTGSILAVLGVPSYIGPADFLQLIEPAANAISQVRMIREETAGRCMVLLKFRDAANAEEFHKMYADQPFDPTEDPDELCRVVYVTKVTVSTTSTLPYAYPLLANSDPWPIIAPERGNTSTSAANSIQRIPSLSELPTCPVCLERMDSSVTGLMTVTCQHTFHCSCLSRWSDSRCPVCRYTQSRLTKKGHILPFFVPEHGCCAVCGTGSDLWVCLICATVGCGRYKAGHAHRHFKETGHLYSLELESQRVWDYAGDGYVHRLIQSKAEFGVLDEASGSMDRAGESGSTAPGGQSMADVEDKMEALGLEYSHLLSTQLESQRAFYEDQVRAHQQKVESSEEINTRTALALDQSQKEREELRNRLEAVTSRHDHLQTNLEVSLKRIKKLDEDLRGERLMAQGLVSRIEKMTSEDKGWQKEIESLRSENAELKEQVRDLMFFVEARAKVEHEGGEELREGDVQMGGRQNASAGSANAKKKKKKVAKKPPMQNREGQPSSAPTTEQAEEIAEVNEENSPQENEEADGNEA</sequence>
<dbReference type="GO" id="GO:0061630">
    <property type="term" value="F:ubiquitin protein ligase activity"/>
    <property type="evidence" value="ECO:0007669"/>
    <property type="project" value="TreeGrafter"/>
</dbReference>
<evidence type="ECO:0000256" key="4">
    <source>
        <dbReference type="PROSITE-ProRule" id="PRU00502"/>
    </source>
</evidence>
<name>A0A316V2D7_9BASI</name>
<feature type="region of interest" description="Disordered" evidence="6">
    <location>
        <begin position="351"/>
        <end position="370"/>
    </location>
</feature>
<dbReference type="GO" id="GO:0007265">
    <property type="term" value="P:Ras protein signal transduction"/>
    <property type="evidence" value="ECO:0007669"/>
    <property type="project" value="TreeGrafter"/>
</dbReference>